<comment type="caution">
    <text evidence="1">The sequence shown here is derived from an EMBL/GenBank/DDBJ whole genome shotgun (WGS) entry which is preliminary data.</text>
</comment>
<evidence type="ECO:0000313" key="2">
    <source>
        <dbReference type="Proteomes" id="UP000313849"/>
    </source>
</evidence>
<protein>
    <submittedName>
        <fullName evidence="1">Uncharacterized protein</fullName>
    </submittedName>
</protein>
<feature type="non-terminal residue" evidence="1">
    <location>
        <position position="69"/>
    </location>
</feature>
<evidence type="ECO:0000313" key="1">
    <source>
        <dbReference type="EMBL" id="TNU73074.1"/>
    </source>
</evidence>
<dbReference type="Proteomes" id="UP000313849">
    <property type="component" value="Unassembled WGS sequence"/>
</dbReference>
<reference evidence="1 2" key="1">
    <citation type="submission" date="2019-06" db="EMBL/GenBank/DDBJ databases">
        <title>Draft genome sequence of Miniimonas arenae KCTC 19750T isolated from sea sand.</title>
        <authorList>
            <person name="Park S.-J."/>
        </authorList>
    </citation>
    <scope>NUCLEOTIDE SEQUENCE [LARGE SCALE GENOMIC DNA]</scope>
    <source>
        <strain evidence="1 2">KCTC 19750</strain>
    </source>
</reference>
<dbReference type="RefSeq" id="WP_139987610.1">
    <property type="nucleotide sequence ID" value="NZ_VENP01000067.1"/>
</dbReference>
<accession>A0A5C5B991</accession>
<sequence>MDALLDVLEAFAGRCPVGVGHGHGVGGDPAQLVGIERGGMRGEDLFELGDVPLLQHGGDAFEGAQDLGG</sequence>
<gene>
    <name evidence="1" type="ORF">FH969_13380</name>
</gene>
<dbReference type="EMBL" id="VENP01000067">
    <property type="protein sequence ID" value="TNU73074.1"/>
    <property type="molecule type" value="Genomic_DNA"/>
</dbReference>
<name>A0A5C5B991_9MICO</name>
<organism evidence="1 2">
    <name type="scientific">Miniimonas arenae</name>
    <dbReference type="NCBI Taxonomy" id="676201"/>
    <lineage>
        <taxon>Bacteria</taxon>
        <taxon>Bacillati</taxon>
        <taxon>Actinomycetota</taxon>
        <taxon>Actinomycetes</taxon>
        <taxon>Micrococcales</taxon>
        <taxon>Beutenbergiaceae</taxon>
        <taxon>Miniimonas</taxon>
    </lineage>
</organism>
<proteinExistence type="predicted"/>
<keyword evidence="2" id="KW-1185">Reference proteome</keyword>
<dbReference type="AlphaFoldDB" id="A0A5C5B991"/>